<dbReference type="AlphaFoldDB" id="A0A0E9T7B1"/>
<reference evidence="1" key="2">
    <citation type="journal article" date="2015" name="Fish Shellfish Immunol.">
        <title>Early steps in the European eel (Anguilla anguilla)-Vibrio vulnificus interaction in the gills: Role of the RtxA13 toxin.</title>
        <authorList>
            <person name="Callol A."/>
            <person name="Pajuelo D."/>
            <person name="Ebbesson L."/>
            <person name="Teles M."/>
            <person name="MacKenzie S."/>
            <person name="Amaro C."/>
        </authorList>
    </citation>
    <scope>NUCLEOTIDE SEQUENCE</scope>
</reference>
<reference evidence="1" key="1">
    <citation type="submission" date="2014-11" db="EMBL/GenBank/DDBJ databases">
        <authorList>
            <person name="Amaro Gonzalez C."/>
        </authorList>
    </citation>
    <scope>NUCLEOTIDE SEQUENCE</scope>
</reference>
<proteinExistence type="predicted"/>
<organism evidence="1">
    <name type="scientific">Anguilla anguilla</name>
    <name type="common">European freshwater eel</name>
    <name type="synonym">Muraena anguilla</name>
    <dbReference type="NCBI Taxonomy" id="7936"/>
    <lineage>
        <taxon>Eukaryota</taxon>
        <taxon>Metazoa</taxon>
        <taxon>Chordata</taxon>
        <taxon>Craniata</taxon>
        <taxon>Vertebrata</taxon>
        <taxon>Euteleostomi</taxon>
        <taxon>Actinopterygii</taxon>
        <taxon>Neopterygii</taxon>
        <taxon>Teleostei</taxon>
        <taxon>Anguilliformes</taxon>
        <taxon>Anguillidae</taxon>
        <taxon>Anguilla</taxon>
    </lineage>
</organism>
<evidence type="ECO:0000313" key="1">
    <source>
        <dbReference type="EMBL" id="JAH49287.1"/>
    </source>
</evidence>
<protein>
    <submittedName>
        <fullName evidence="1">Uncharacterized protein</fullName>
    </submittedName>
</protein>
<dbReference type="EMBL" id="GBXM01059290">
    <property type="protein sequence ID" value="JAH49287.1"/>
    <property type="molecule type" value="Transcribed_RNA"/>
</dbReference>
<accession>A0A0E9T7B1</accession>
<name>A0A0E9T7B1_ANGAN</name>
<sequence>MLAHLCTLEHMDRRNRVLMRRDKAVWTVQTKRISFRIKLISDSKCSKYLLTSGFQNW</sequence>